<dbReference type="AlphaFoldDB" id="A0A7S2YV69"/>
<dbReference type="EMBL" id="HBHV01000523">
    <property type="protein sequence ID" value="CAE0008002.1"/>
    <property type="molecule type" value="Transcribed_RNA"/>
</dbReference>
<gene>
    <name evidence="1" type="ORF">PPRO1316_LOCUS348</name>
</gene>
<accession>A0A7S2YV69</accession>
<proteinExistence type="predicted"/>
<protein>
    <submittedName>
        <fullName evidence="1">Uncharacterized protein</fullName>
    </submittedName>
</protein>
<sequence length="256" mass="28596">MCCVTKRLMATDPSADNNEADNSGGGGGVVTCAVCFSDLSDDDNDNDNDNDSALGSLPRKAHLPCCFRPRASDAVCLPCMRTIINMTGTHIGRCPLCRSYVQFASGSSSEGEECAQTAQLQTRLEKAVPHGRCAMCMQTPRIIVRGGICDACDLGVNNRLRYACTQCERIQVIPHPMWRYMETPTSASTVTWACHGECQTYTTWTVWADDVERIPPEDTPESWGRRERWLADVRAERERRRQEEERGEVEWFCTIA</sequence>
<reference evidence="1" key="1">
    <citation type="submission" date="2021-01" db="EMBL/GenBank/DDBJ databases">
        <authorList>
            <person name="Corre E."/>
            <person name="Pelletier E."/>
            <person name="Niang G."/>
            <person name="Scheremetjew M."/>
            <person name="Finn R."/>
            <person name="Kale V."/>
            <person name="Holt S."/>
            <person name="Cochrane G."/>
            <person name="Meng A."/>
            <person name="Brown T."/>
            <person name="Cohen L."/>
        </authorList>
    </citation>
    <scope>NUCLEOTIDE SEQUENCE</scope>
    <source>
        <strain evidence="1">RCC2336</strain>
    </source>
</reference>
<organism evidence="1">
    <name type="scientific">Pycnococcus provasolii</name>
    <dbReference type="NCBI Taxonomy" id="41880"/>
    <lineage>
        <taxon>Eukaryota</taxon>
        <taxon>Viridiplantae</taxon>
        <taxon>Chlorophyta</taxon>
        <taxon>Pseudoscourfieldiophyceae</taxon>
        <taxon>Pseudoscourfieldiales</taxon>
        <taxon>Pycnococcaceae</taxon>
        <taxon>Pycnococcus</taxon>
    </lineage>
</organism>
<evidence type="ECO:0000313" key="1">
    <source>
        <dbReference type="EMBL" id="CAE0008002.1"/>
    </source>
</evidence>
<name>A0A7S2YV69_9CHLO</name>